<feature type="domain" description="Calponin-homology (CH)" evidence="17">
    <location>
        <begin position="221"/>
        <end position="325"/>
    </location>
</feature>
<feature type="compositionally biased region" description="Polar residues" evidence="14">
    <location>
        <begin position="3683"/>
        <end position="3692"/>
    </location>
</feature>
<evidence type="ECO:0000256" key="13">
    <source>
        <dbReference type="SAM" id="Coils"/>
    </source>
</evidence>
<dbReference type="InterPro" id="IPR011993">
    <property type="entry name" value="PH-like_dom_sf"/>
</dbReference>
<dbReference type="Pfam" id="PF07653">
    <property type="entry name" value="SH3_2"/>
    <property type="match status" value="1"/>
</dbReference>
<dbReference type="PROSITE" id="PS50002">
    <property type="entry name" value="SH3"/>
    <property type="match status" value="1"/>
</dbReference>
<dbReference type="PRINTS" id="PR00683">
    <property type="entry name" value="SPECTRINPH"/>
</dbReference>
<dbReference type="SUPFAM" id="SSF50044">
    <property type="entry name" value="SH3-domain"/>
    <property type="match status" value="1"/>
</dbReference>
<reference evidence="19" key="1">
    <citation type="submission" date="2017-02" db="UniProtKB">
        <authorList>
            <consortium name="WormBaseParasite"/>
        </authorList>
    </citation>
    <scope>IDENTIFICATION</scope>
</reference>
<evidence type="ECO:0000313" key="19">
    <source>
        <dbReference type="WBParaSite" id="PTRK_0001065500.1"/>
    </source>
</evidence>
<dbReference type="InterPro" id="IPR001589">
    <property type="entry name" value="Actinin_actin-bd_CS"/>
</dbReference>
<dbReference type="WBParaSite" id="PTRK_0001065500.1">
    <property type="protein sequence ID" value="PTRK_0001065500.1"/>
    <property type="gene ID" value="PTRK_0001065500"/>
</dbReference>
<evidence type="ECO:0000256" key="9">
    <source>
        <dbReference type="ARBA" id="ARBA00022737"/>
    </source>
</evidence>
<feature type="region of interest" description="Disordered" evidence="14">
    <location>
        <begin position="3638"/>
        <end position="3667"/>
    </location>
</feature>
<organism evidence="18 19">
    <name type="scientific">Parastrongyloides trichosuri</name>
    <name type="common">Possum-specific nematode worm</name>
    <dbReference type="NCBI Taxonomy" id="131310"/>
    <lineage>
        <taxon>Eukaryota</taxon>
        <taxon>Metazoa</taxon>
        <taxon>Ecdysozoa</taxon>
        <taxon>Nematoda</taxon>
        <taxon>Chromadorea</taxon>
        <taxon>Rhabditida</taxon>
        <taxon>Tylenchina</taxon>
        <taxon>Panagrolaimomorpha</taxon>
        <taxon>Strongyloidoidea</taxon>
        <taxon>Strongyloididae</taxon>
        <taxon>Parastrongyloides</taxon>
    </lineage>
</organism>
<feature type="coiled-coil region" evidence="13">
    <location>
        <begin position="770"/>
        <end position="840"/>
    </location>
</feature>
<evidence type="ECO:0000256" key="5">
    <source>
        <dbReference type="ARBA" id="ARBA00022490"/>
    </source>
</evidence>
<evidence type="ECO:0000256" key="14">
    <source>
        <dbReference type="SAM" id="MobiDB-lite"/>
    </source>
</evidence>
<keyword evidence="4" id="KW-0117">Actin capping</keyword>
<keyword evidence="11" id="KW-0206">Cytoskeleton</keyword>
<dbReference type="Pfam" id="PF15410">
    <property type="entry name" value="PH_9"/>
    <property type="match status" value="1"/>
</dbReference>
<dbReference type="GO" id="GO:0005085">
    <property type="term" value="F:guanyl-nucleotide exchange factor activity"/>
    <property type="evidence" value="ECO:0007669"/>
    <property type="project" value="UniProtKB-KW"/>
</dbReference>
<dbReference type="InterPro" id="IPR041681">
    <property type="entry name" value="PH_9"/>
</dbReference>
<evidence type="ECO:0000256" key="8">
    <source>
        <dbReference type="ARBA" id="ARBA00022701"/>
    </source>
</evidence>
<accession>A0A0N4ZQ51</accession>
<proteinExistence type="inferred from homology"/>
<dbReference type="FunFam" id="2.30.29.30:FF:000024">
    <property type="entry name" value="Spectrin beta chain"/>
    <property type="match status" value="1"/>
</dbReference>
<dbReference type="GO" id="GO:0005737">
    <property type="term" value="C:cytoplasm"/>
    <property type="evidence" value="ECO:0007669"/>
    <property type="project" value="UniProtKB-ARBA"/>
</dbReference>
<keyword evidence="8" id="KW-0493">Microtubule</keyword>
<dbReference type="STRING" id="131310.A0A0N4ZQ51"/>
<feature type="compositionally biased region" description="Polar residues" evidence="14">
    <location>
        <begin position="1"/>
        <end position="23"/>
    </location>
</feature>
<evidence type="ECO:0000256" key="12">
    <source>
        <dbReference type="PROSITE-ProRule" id="PRU00192"/>
    </source>
</evidence>
<dbReference type="FunFam" id="1.10.418.10:FF:000001">
    <property type="entry name" value="Actinin alpha 1"/>
    <property type="match status" value="1"/>
</dbReference>
<keyword evidence="6" id="KW-0597">Phosphoprotein</keyword>
<dbReference type="PANTHER" id="PTHR11915">
    <property type="entry name" value="SPECTRIN/FILAMIN RELATED CYTOSKELETAL PROTEIN"/>
    <property type="match status" value="1"/>
</dbReference>
<dbReference type="CDD" id="cd21193">
    <property type="entry name" value="CH_beta_spectrin_rpt1"/>
    <property type="match status" value="1"/>
</dbReference>
<dbReference type="PROSITE" id="PS50003">
    <property type="entry name" value="PH_DOMAIN"/>
    <property type="match status" value="1"/>
</dbReference>
<keyword evidence="18" id="KW-1185">Reference proteome</keyword>
<dbReference type="InterPro" id="IPR002017">
    <property type="entry name" value="Spectrin_repeat"/>
</dbReference>
<dbReference type="Pfam" id="PF00307">
    <property type="entry name" value="CH"/>
    <property type="match status" value="2"/>
</dbReference>
<dbReference type="GO" id="GO:0003779">
    <property type="term" value="F:actin binding"/>
    <property type="evidence" value="ECO:0007669"/>
    <property type="project" value="UniProtKB-KW"/>
</dbReference>
<dbReference type="GO" id="GO:0005543">
    <property type="term" value="F:phospholipid binding"/>
    <property type="evidence" value="ECO:0007669"/>
    <property type="project" value="InterPro"/>
</dbReference>
<dbReference type="Gene3D" id="1.10.418.10">
    <property type="entry name" value="Calponin-like domain"/>
    <property type="match status" value="2"/>
</dbReference>
<dbReference type="Proteomes" id="UP000038045">
    <property type="component" value="Unplaced"/>
</dbReference>
<feature type="region of interest" description="Disordered" evidence="14">
    <location>
        <begin position="3681"/>
        <end position="3706"/>
    </location>
</feature>
<keyword evidence="10" id="KW-0009">Actin-binding</keyword>
<dbReference type="CDD" id="cd10571">
    <property type="entry name" value="PH_beta_spectrin"/>
    <property type="match status" value="1"/>
</dbReference>
<dbReference type="Gene3D" id="2.30.30.40">
    <property type="entry name" value="SH3 Domains"/>
    <property type="match status" value="1"/>
</dbReference>
<name>A0A0N4ZQ51_PARTI</name>
<dbReference type="InterPro" id="IPR036872">
    <property type="entry name" value="CH_dom_sf"/>
</dbReference>
<feature type="domain" description="PH" evidence="16">
    <location>
        <begin position="3764"/>
        <end position="3872"/>
    </location>
</feature>
<dbReference type="PROSITE" id="PS50021">
    <property type="entry name" value="CH"/>
    <property type="match status" value="2"/>
</dbReference>
<dbReference type="InterPro" id="IPR018159">
    <property type="entry name" value="Spectrin/alpha-actinin"/>
</dbReference>
<dbReference type="SMART" id="SM00150">
    <property type="entry name" value="SPEC"/>
    <property type="match status" value="30"/>
</dbReference>
<evidence type="ECO:0000256" key="7">
    <source>
        <dbReference type="ARBA" id="ARBA00022658"/>
    </source>
</evidence>
<dbReference type="Pfam" id="PF00435">
    <property type="entry name" value="Spectrin"/>
    <property type="match status" value="27"/>
</dbReference>
<evidence type="ECO:0000256" key="2">
    <source>
        <dbReference type="ARBA" id="ARBA00006826"/>
    </source>
</evidence>
<dbReference type="CDD" id="cd00176">
    <property type="entry name" value="SPEC"/>
    <property type="match status" value="17"/>
</dbReference>
<dbReference type="Gene3D" id="2.30.29.30">
    <property type="entry name" value="Pleckstrin-homology domain (PH domain)/Phosphotyrosine-binding domain (PTB)"/>
    <property type="match status" value="1"/>
</dbReference>
<feature type="region of interest" description="Disordered" evidence="14">
    <location>
        <begin position="3727"/>
        <end position="3747"/>
    </location>
</feature>
<comment type="subcellular location">
    <subcellularLocation>
        <location evidence="1">Cytoplasm</location>
        <location evidence="1">Cytoskeleton</location>
    </subcellularLocation>
</comment>
<dbReference type="Gene3D" id="1.20.58.60">
    <property type="match status" value="19"/>
</dbReference>
<dbReference type="GO" id="GO:0051693">
    <property type="term" value="P:actin filament capping"/>
    <property type="evidence" value="ECO:0007669"/>
    <property type="project" value="UniProtKB-KW"/>
</dbReference>
<dbReference type="InterPro" id="IPR001849">
    <property type="entry name" value="PH_domain"/>
</dbReference>
<dbReference type="SUPFAM" id="SSF46966">
    <property type="entry name" value="Spectrin repeat"/>
    <property type="match status" value="25"/>
</dbReference>
<dbReference type="PROSITE" id="PS00020">
    <property type="entry name" value="ACTININ_2"/>
    <property type="match status" value="1"/>
</dbReference>
<dbReference type="InterPro" id="IPR001452">
    <property type="entry name" value="SH3_domain"/>
</dbReference>
<dbReference type="SUPFAM" id="SSF47576">
    <property type="entry name" value="Calponin-homology domain, CH-domain"/>
    <property type="match status" value="1"/>
</dbReference>
<dbReference type="SMART" id="SM00033">
    <property type="entry name" value="CH"/>
    <property type="match status" value="2"/>
</dbReference>
<evidence type="ECO:0000259" key="17">
    <source>
        <dbReference type="PROSITE" id="PS50021"/>
    </source>
</evidence>
<protein>
    <submittedName>
        <fullName evidence="19">Spectrin beta chain</fullName>
    </submittedName>
</protein>
<evidence type="ECO:0000256" key="4">
    <source>
        <dbReference type="ARBA" id="ARBA00022467"/>
    </source>
</evidence>
<dbReference type="SMART" id="SM00233">
    <property type="entry name" value="PH"/>
    <property type="match status" value="1"/>
</dbReference>
<evidence type="ECO:0000259" key="16">
    <source>
        <dbReference type="PROSITE" id="PS50003"/>
    </source>
</evidence>
<evidence type="ECO:0000313" key="18">
    <source>
        <dbReference type="Proteomes" id="UP000038045"/>
    </source>
</evidence>
<feature type="domain" description="SH3" evidence="15">
    <location>
        <begin position="869"/>
        <end position="926"/>
    </location>
</feature>
<keyword evidence="7" id="KW-0344">Guanine-nucleotide releasing factor</keyword>
<dbReference type="FunFam" id="1.20.58.60:FF:000007">
    <property type="entry name" value="Spectrin alpha chain non-erythrocytic 1"/>
    <property type="match status" value="1"/>
</dbReference>
<dbReference type="GO" id="GO:0005874">
    <property type="term" value="C:microtubule"/>
    <property type="evidence" value="ECO:0007669"/>
    <property type="project" value="UniProtKB-KW"/>
</dbReference>
<evidence type="ECO:0000256" key="10">
    <source>
        <dbReference type="ARBA" id="ARBA00023203"/>
    </source>
</evidence>
<dbReference type="FunFam" id="1.10.418.10:FF:000004">
    <property type="entry name" value="Spectrin beta chain"/>
    <property type="match status" value="1"/>
</dbReference>
<keyword evidence="9" id="KW-0677">Repeat</keyword>
<keyword evidence="5" id="KW-0963">Cytoplasm</keyword>
<feature type="domain" description="Calponin-homology (CH)" evidence="17">
    <location>
        <begin position="103"/>
        <end position="207"/>
    </location>
</feature>
<feature type="coiled-coil region" evidence="13">
    <location>
        <begin position="3137"/>
        <end position="3171"/>
    </location>
</feature>
<dbReference type="InterPro" id="IPR036028">
    <property type="entry name" value="SH3-like_dom_sf"/>
</dbReference>
<dbReference type="SMART" id="SM00326">
    <property type="entry name" value="SH3"/>
    <property type="match status" value="1"/>
</dbReference>
<evidence type="ECO:0000256" key="11">
    <source>
        <dbReference type="ARBA" id="ARBA00023212"/>
    </source>
</evidence>
<evidence type="ECO:0000259" key="15">
    <source>
        <dbReference type="PROSITE" id="PS50002"/>
    </source>
</evidence>
<evidence type="ECO:0000256" key="3">
    <source>
        <dbReference type="ARBA" id="ARBA00022443"/>
    </source>
</evidence>
<comment type="similarity">
    <text evidence="2">Belongs to the spectrin family.</text>
</comment>
<evidence type="ECO:0000256" key="6">
    <source>
        <dbReference type="ARBA" id="ARBA00022553"/>
    </source>
</evidence>
<dbReference type="PROSITE" id="PS00019">
    <property type="entry name" value="ACTININ_1"/>
    <property type="match status" value="1"/>
</dbReference>
<dbReference type="InterPro" id="IPR001715">
    <property type="entry name" value="CH_dom"/>
</dbReference>
<dbReference type="SUPFAM" id="SSF50729">
    <property type="entry name" value="PH domain-like"/>
    <property type="match status" value="1"/>
</dbReference>
<feature type="compositionally biased region" description="Basic and acidic residues" evidence="14">
    <location>
        <begin position="3638"/>
        <end position="3649"/>
    </location>
</feature>
<evidence type="ECO:0000256" key="1">
    <source>
        <dbReference type="ARBA" id="ARBA00004245"/>
    </source>
</evidence>
<dbReference type="CDD" id="cd00174">
    <property type="entry name" value="SH3"/>
    <property type="match status" value="1"/>
</dbReference>
<keyword evidence="13" id="KW-0175">Coiled coil</keyword>
<dbReference type="InterPro" id="IPR001605">
    <property type="entry name" value="PH_dom-spectrin-type"/>
</dbReference>
<feature type="coiled-coil region" evidence="13">
    <location>
        <begin position="576"/>
        <end position="643"/>
    </location>
</feature>
<dbReference type="GO" id="GO:0016020">
    <property type="term" value="C:membrane"/>
    <property type="evidence" value="ECO:0007669"/>
    <property type="project" value="UniProtKB-ARBA"/>
</dbReference>
<keyword evidence="3 12" id="KW-0728">SH3 domain</keyword>
<feature type="region of interest" description="Disordered" evidence="14">
    <location>
        <begin position="1"/>
        <end position="37"/>
    </location>
</feature>
<sequence>MSRYSNQYHSRYGSTEGQTLNVDDSNDKRRSKSPATPYASASAFVTTYDKDESSYRSNSYAIPSTAAPEIVNGRGINDEENLDNPTAYFESNRITYLQDERTIIQKKTFTKWCNSYLNKARLEINDLFNDLGDGILLMKFLEIISGDKLGKANRGQMRVQKIENLNKCINYLKKRNIHLENIGAEDILDGNERLILGLIWTIILRFSIDNIVIDDVPGEKKQAKEALLLWCQRKTAGYSNVKVENFTTSWRNGLAFNALIHAHRPDIINFNGLNPNDNIGNLNNAFEIAEKKLDIAKLLNADDVNRHPDEKSIVTYVSLYYHYFAKQKMEDTAARRVGKFVGKIMEQDKLEDYYETLSSDILKWIHDTITWLESDVYQNSLKGIQKDLHDFKEYRTIIKPPKFQEMGELEARFFEIQTKRKALSRKSYIPPKDRTVKDVQDAWAKLEVAENGRQVSLIEELRRQERLEQLAMKFVKKSQIRESWLRDRFIAIQSCEKVNINKINDAVKKIEALSADIYSQEEKFLSLHGMAKELGMEGYYEYKKIAEKEREVSMEWDRLKRTLEIVKSELKGFNDLTDLLAHIDELEIELNGFQNSLVNAKVGKHLLGVEYFIEEHKLLETDIRAKEDSIKKYEKLAEAVTRQNKPQADVLSKKLSNVKLHYNNVVKLCRDRCETLNKARKYFLFIQNYEEELAWIEEKENLCEGMLNNKDISTFQQTSKQFKLLDTEIQTHKKKINELLQDGQNLLPTIGSKDDIKHKMEIIQSKFDHLRKLSSQLAKWLEEAEQARRYFQDANEAESWINEKMPLVKSTDYGHDLPSAENLLSRHRRIEEDIHSYRNDILRLDEAAQKLSKTQFTSSQNTSTQISESVVPKVKVTFPYEGNGLSVYKGEIVALMDRTNVEWWRILKQTGQEGYVPANHCKILDGESVVITQQIQTTNTTSTNEDAVQIHIRQEKINNNYRKLVKLGEKRTGLLIDATKLFKFYNECNAFREWAGDIKTILLEETPTEHLDAYRAKFNKLENEIKANGGTQLKNINDMADNLSDDMHSQTYDIKDHKDQVNLIWNDLQKLLKQKSIDLSTLEQIQSFSENCNDLKVWMEGKYHLLAEEPPSDDIDGLRLIQRRYQNLERDLAPLKKQMSTLRHLAEEIKGKHPEYADMVDKQLKELSILHSKLLKYAEEKINLAKQGQEQQIFDRDSKKLYLWLEKTMDTLMEDISLNSSPDDLLKKHNDLGTEIDTKEYEFDYLRELGMRLLEQDSSLDDVTRRCNELDNGYGKVKRLWDSKKYNIEKLMDFRLFMLEADRIDAVTKGHEAFLNIKDLGDSVEAVESLIKRHKDFESKLFAQEDRIKTFSNNADILIKDKHPESDIINDKRNDVIGRREDIYKLASQRNASLHQALSYQALRRDAFELNCWMVEKKGTLGEENITDPGTLRRHLQKHEKFAAELKSNYTRLQNINAEGGKLINQQHSESKAIKKILDNLNSQWEVLSSMADVKGMQLQQADGKNVLEAQLKDVNDRLDETLLSLKSSDYGSDLTSVKKLITKQVALDTEIIFIEKKVQEIGERGQDMVNEGHYDSDNILNNINNLIMKFNGIADPVKNRKFALNESLKLHQLNFDTDLELQWIKEKLQIVKSAPVGNSLTEASNLLKKHDQLEAEVDGHQKNIIDIVGIATELIKQGHKASDHIRKKSNQLNNEWNHLKETVNDRKRLLEYSLQKERFLFDIAEIEAWIIEKCLIIEHTKLEDIDEIGAQKFSARLKSLENDMTIYRGLLEKLSDKNKLLCKQSPQEDVEIFREKEIKVREDFDRLQSLINIKKNEVNNYLAFQNYKHESEELEEWINEQLKVATSSDYGRDYEHATELKKKFDEFIQNVRVGSERFVQCENAVVTLTENNPNYAPFVLKRQEDIRSVWRLLLDYIDAREDKLNNFEKLHKFNSDVDEVLQRLEEKKNSIPSDVGRDLKQTLKLKSDHEVFQHEVASMERTVQELISYGASLISEYPGEAGKKIEDQNASLADAWNNLRDIVSARRSKLFAAYDLQRFSAEARDLMAWCDMTIQEMMAEQSIKDLQVAEWILTEHERLKAEIDGRENDFDEVITMGRNMIERGHYASNEIEEKIYHLKNSLKKLNKEWGLRNQWLYQVVQFHSFQREAKQIISAIKSKENTVKGFSSVSLNVTDIETQLKKLETQKKALNGIEKRVGDLTTTAAKLIAEGHMETANITKWDKEVRNHLLGLNNQVEIQENNLITALNLAKLESSIIDMRSWIDEKQRKIDFEKEEQEKSLSLEEKMKLLKKHQAIEAEINSNHVKVNEINNKLNELQLSPATKIKEDIIEEGKNMNKQWQFLIKTSRERSSALEEARDLLNFNQLIERIHKWINDKELMLTANDMGRDLEHCSLLLDKLVGTRADVSVDDSTIENIYQLGGKLLKQSNSDQYDVERKLNELTTAWKSLKGRIDNYHKNLLAAKEVHQFNRDVDDTDERIHEKYNLLQSEDAGKDLSSVSALIRKQDAIERDMTAIHAKLKAHDVDAEVLLAKDAPLKDSIISSLRKLEVSWEKLAEAAHNRRLILQQSSDLHKYFDDVKKAEQWSNQMRTRITSYATPKNVFDAVSLMESHKEKWAEIENRQGELKILREYGQTIVNEQPQHKSEIQRTQRRLQNVEHQLRQCWENENQQLKKYLEIQQFYESVLLTESWLAAKEAVIGQKDYGDSLEAVNALVKKHENFVSVFHQQSDKIEHLKVKADALEQLNTNDVETEKVFSKYNEILERYEALKLAIVDKRNKLLDSRALHDFLKTNKEFITWMNAKLQLAYDDTFIDATNLRTKLQKHTDFDSEIGANEGRLQAIIDEGSKLIKNGHSESELIRAQLDEVGEGWSELKAKSANTLKLLKESYEVSQLQRKLGQLDKWMDQIEIDLSSDDHGKDVVSVEGLIKKHGTLQTEIIARKDIVNETVDNCYNVKDKGYENIGNLMMLAEQVKGRYNALAEPCQIRKDNLEDAYIYYSWVGQANDEIDWMNEMVPKLSSTDYGDSLQAAQSLNKKHQILQQEITSREGALNEVQSSAFKMIKNNHFATNEITEKLDKMNRNFAYLNDLLKNRQEKLSESLLSQQYYGEAVEAEQWIRDRLSLAKNNETGSDQASADSHLRRLAALEKEVKGFEEEIKRLENVANNLVKEGHFDSDRIQNKQYNLNQLYSDIKTSCEERRQHLINAYNYYNFVTNVDNLSLWLSERERMAASEDYGNDLEECQELIEKFEQVIKELSSSGEKVSNVQKTHDELLRSSHPFAPSIKAKGTELTYLWSHVNELANERQQALNGAKLVHEFDQTADQTMSWLQEKEAMMAAMEQEDLTNIDLESIKMLYQKHDVFVNGLSAVEKKVDELCKHAHNLQKDYPATQEHINVRIDDMVMQLNDIKEDSQKYYLKLSETENHQAYFQEYRDLLAFAKGMQSQIVSEILPRDVAGCEALNGRHKEYKQEIESRTNAKNKFISDGQKLISQNHVLSVEISEKINYLEEVFGRLLKVWQNHAEFYAQNMDLRQWLHEADMIEKWLNERQNQLTDEWCTVSSVEGAEKSIRNFDDFLVTLGSQEEKVEAIKRLTIVEKNYSHMKNRESLIIMSRNDTQENRRDTQAIKVMEKKDILKGKRADRERRRTQEVSIVKRSPSGGNGFGNEPAYEIAAATLPRNRNKNTSIGSDNGITHELLPPSAPIKKAPSGEQIEALRKSTELIFSESSSDRPLTLPRKSSKTPGFSTRRNQSIVKIRNIADIKAIDMFGYVERKHDLQSGGKKAPLRSWKSYYMILCGQLLCFFKDEEAYMENAALAPPVYILGATCRYYPEYVKRKNTFKLTTTDGSEYLFSVNIAQQMQEWINKIQFHASLSPKNQLESFDSVIDSIKREDELNERGKPLVPAHKTIIEEVEYDSTSPRKIEESKITQHYKFEDDKSIITQTKTLTTTRLSTNDSLPTNYDKTSLRNVSKSNEAEFVEWVENSQPSPRSIAGSISSMDVDEGKVKKKGFSLFKRSSKRN</sequence>